<dbReference type="GO" id="GO:0030496">
    <property type="term" value="C:midbody"/>
    <property type="evidence" value="ECO:0007669"/>
    <property type="project" value="UniProtKB-SubCell"/>
</dbReference>
<evidence type="ECO:0000313" key="17">
    <source>
        <dbReference type="EMBL" id="KAK6628187.1"/>
    </source>
</evidence>
<dbReference type="EMBL" id="JAWJWE010000036">
    <property type="protein sequence ID" value="KAK6628187.1"/>
    <property type="molecule type" value="Genomic_DNA"/>
</dbReference>
<feature type="binding site" evidence="10">
    <location>
        <position position="47"/>
    </location>
    <ligand>
        <name>ATP</name>
        <dbReference type="ChEBI" id="CHEBI:30616"/>
    </ligand>
</feature>
<comment type="subcellular location">
    <subcellularLocation>
        <location evidence="1">Midbody</location>
    </subcellularLocation>
</comment>
<evidence type="ECO:0000256" key="10">
    <source>
        <dbReference type="PIRSR" id="PIRSR630616-2"/>
    </source>
</evidence>
<feature type="binding site" evidence="10">
    <location>
        <begin position="115"/>
        <end position="117"/>
    </location>
    <ligand>
        <name>ATP</name>
        <dbReference type="ChEBI" id="CHEBI:30616"/>
    </ligand>
</feature>
<evidence type="ECO:0000313" key="18">
    <source>
        <dbReference type="Proteomes" id="UP001359485"/>
    </source>
</evidence>
<proteinExistence type="inferred from homology"/>
<keyword evidence="18" id="KW-1185">Reference proteome</keyword>
<dbReference type="SMART" id="SM00220">
    <property type="entry name" value="S_TKc"/>
    <property type="match status" value="1"/>
</dbReference>
<dbReference type="CDD" id="cd14007">
    <property type="entry name" value="STKc_Aurora"/>
    <property type="match status" value="1"/>
</dbReference>
<dbReference type="GO" id="GO:0000070">
    <property type="term" value="P:mitotic sister chromatid segregation"/>
    <property type="evidence" value="ECO:0007669"/>
    <property type="project" value="UniProtKB-ARBA"/>
</dbReference>
<dbReference type="EC" id="2.7.11.1" evidence="14"/>
<feature type="active site" description="Proton acceptor" evidence="9">
    <location>
        <position position="162"/>
    </location>
</feature>
<dbReference type="InterPro" id="IPR030616">
    <property type="entry name" value="Aur-like"/>
</dbReference>
<evidence type="ECO:0000256" key="4">
    <source>
        <dbReference type="ARBA" id="ARBA00022741"/>
    </source>
</evidence>
<dbReference type="GO" id="GO:0004674">
    <property type="term" value="F:protein serine/threonine kinase activity"/>
    <property type="evidence" value="ECO:0007669"/>
    <property type="project" value="UniProtKB-KW"/>
</dbReference>
<dbReference type="GO" id="GO:0032506">
    <property type="term" value="P:cytokinetic process"/>
    <property type="evidence" value="ECO:0007669"/>
    <property type="project" value="UniProtKB-ARBA"/>
</dbReference>
<evidence type="ECO:0000259" key="15">
    <source>
        <dbReference type="PROSITE" id="PS50011"/>
    </source>
</evidence>
<dbReference type="PROSITE" id="PS50011">
    <property type="entry name" value="PROTEIN_KINASE_DOM"/>
    <property type="match status" value="1"/>
</dbReference>
<evidence type="ECO:0000256" key="5">
    <source>
        <dbReference type="ARBA" id="ARBA00022777"/>
    </source>
</evidence>
<feature type="binding site" evidence="10 12">
    <location>
        <position position="66"/>
    </location>
    <ligand>
        <name>ATP</name>
        <dbReference type="ChEBI" id="CHEBI:30616"/>
    </ligand>
</feature>
<dbReference type="InterPro" id="IPR008271">
    <property type="entry name" value="Ser/Thr_kinase_AS"/>
</dbReference>
<keyword evidence="6 10" id="KW-0067">ATP-binding</keyword>
<evidence type="ECO:0000256" key="13">
    <source>
        <dbReference type="RuleBase" id="RU000304"/>
    </source>
</evidence>
<evidence type="ECO:0000256" key="7">
    <source>
        <dbReference type="ARBA" id="ARBA00047899"/>
    </source>
</evidence>
<dbReference type="Proteomes" id="UP001372834">
    <property type="component" value="Unassembled WGS sequence"/>
</dbReference>
<feature type="binding site" evidence="10">
    <location>
        <begin position="166"/>
        <end position="167"/>
    </location>
    <ligand>
        <name>ATP</name>
        <dbReference type="ChEBI" id="CHEBI:30616"/>
    </ligand>
</feature>
<keyword evidence="4 10" id="KW-0547">Nucleotide-binding</keyword>
<dbReference type="Pfam" id="PF00069">
    <property type="entry name" value="Pkinase"/>
    <property type="match status" value="1"/>
</dbReference>
<protein>
    <recommendedName>
        <fullName evidence="14">Aurora kinase</fullName>
        <ecNumber evidence="14">2.7.11.1</ecNumber>
    </recommendedName>
</protein>
<accession>A0AAN8PD65</accession>
<dbReference type="GO" id="GO:0006325">
    <property type="term" value="P:chromatin organization"/>
    <property type="evidence" value="ECO:0007669"/>
    <property type="project" value="UniProtKB-ARBA"/>
</dbReference>
<comment type="catalytic activity">
    <reaction evidence="8 14">
        <text>L-seryl-[protein] + ATP = O-phospho-L-seryl-[protein] + ADP + H(+)</text>
        <dbReference type="Rhea" id="RHEA:17989"/>
        <dbReference type="Rhea" id="RHEA-COMP:9863"/>
        <dbReference type="Rhea" id="RHEA-COMP:11604"/>
        <dbReference type="ChEBI" id="CHEBI:15378"/>
        <dbReference type="ChEBI" id="CHEBI:29999"/>
        <dbReference type="ChEBI" id="CHEBI:30616"/>
        <dbReference type="ChEBI" id="CHEBI:83421"/>
        <dbReference type="ChEBI" id="CHEBI:456216"/>
        <dbReference type="EC" id="2.7.11.1"/>
    </reaction>
</comment>
<evidence type="ECO:0000313" key="19">
    <source>
        <dbReference type="Proteomes" id="UP001372834"/>
    </source>
</evidence>
<dbReference type="InterPro" id="IPR000719">
    <property type="entry name" value="Prot_kinase_dom"/>
</dbReference>
<dbReference type="AlphaFoldDB" id="A0AAN8PD65"/>
<dbReference type="GO" id="GO:0030261">
    <property type="term" value="P:chromosome condensation"/>
    <property type="evidence" value="ECO:0007669"/>
    <property type="project" value="UniProtKB-ARBA"/>
</dbReference>
<feature type="domain" description="Protein kinase" evidence="15">
    <location>
        <begin position="37"/>
        <end position="289"/>
    </location>
</feature>
<comment type="similarity">
    <text evidence="14">Belongs to the protein kinase superfamily. Ser/Thr protein kinase family. Aurora subfamily.</text>
</comment>
<evidence type="ECO:0000256" key="8">
    <source>
        <dbReference type="ARBA" id="ARBA00048679"/>
    </source>
</evidence>
<dbReference type="GO" id="GO:0005524">
    <property type="term" value="F:ATP binding"/>
    <property type="evidence" value="ECO:0007669"/>
    <property type="project" value="UniProtKB-UniRule"/>
</dbReference>
<evidence type="ECO:0000313" key="16">
    <source>
        <dbReference type="EMBL" id="KAK6628091.1"/>
    </source>
</evidence>
<dbReference type="Proteomes" id="UP001359485">
    <property type="component" value="Unassembled WGS sequence"/>
</dbReference>
<keyword evidence="3 14" id="KW-0808">Transferase</keyword>
<organism evidence="17 19">
    <name type="scientific">Polyplax serrata</name>
    <name type="common">Common mouse louse</name>
    <dbReference type="NCBI Taxonomy" id="468196"/>
    <lineage>
        <taxon>Eukaryota</taxon>
        <taxon>Metazoa</taxon>
        <taxon>Ecdysozoa</taxon>
        <taxon>Arthropoda</taxon>
        <taxon>Hexapoda</taxon>
        <taxon>Insecta</taxon>
        <taxon>Pterygota</taxon>
        <taxon>Neoptera</taxon>
        <taxon>Paraneoptera</taxon>
        <taxon>Psocodea</taxon>
        <taxon>Troctomorpha</taxon>
        <taxon>Phthiraptera</taxon>
        <taxon>Anoplura</taxon>
        <taxon>Polyplacidae</taxon>
        <taxon>Polyplax</taxon>
    </lineage>
</organism>
<name>A0AAN8PD65_POLSC</name>
<feature type="binding site" evidence="10">
    <location>
        <position position="180"/>
    </location>
    <ligand>
        <name>ATP</name>
        <dbReference type="ChEBI" id="CHEBI:30616"/>
    </ligand>
</feature>
<evidence type="ECO:0000256" key="6">
    <source>
        <dbReference type="ARBA" id="ARBA00022840"/>
    </source>
</evidence>
<dbReference type="Gene3D" id="1.10.510.10">
    <property type="entry name" value="Transferase(Phosphotransferase) domain 1"/>
    <property type="match status" value="1"/>
</dbReference>
<gene>
    <name evidence="17" type="ORF">RUM43_001999</name>
    <name evidence="16" type="ORF">RUM44_010573</name>
</gene>
<evidence type="ECO:0000256" key="9">
    <source>
        <dbReference type="PIRSR" id="PIRSR630616-1"/>
    </source>
</evidence>
<dbReference type="FunFam" id="3.30.200.20:FF:000042">
    <property type="entry name" value="Aurora kinase A"/>
    <property type="match status" value="1"/>
</dbReference>
<evidence type="ECO:0000256" key="2">
    <source>
        <dbReference type="ARBA" id="ARBA00022527"/>
    </source>
</evidence>
<sequence length="314" mass="36673">MSEKESSDSVTRTTVDKIKAHILTRNGRPYDFSIHDFDIGAPLGRGRFGRVYLARDRHTNMAFALKLLHKSEILKDNVQRQVLREIEINSHLKHPNILNMFTYFDDKRFIYLVLEYAAGGELYRRMNTMPENHFTEVQSAKYMYQVCNALEYCHRKRVIHRDIKPENILLSAGDDIKLSDFGWSVHAPNSTRRTMCGTLDYLPPEMVLRENYNEKVDNWCLGVLCYEFLVGQPPFESSQTEKTYYKIKSTSYSFPDHVSHAAKDLIKKTLCKNPRDRLSLQEIMHHPWVLQHYQPPPDTVDKGLKNSIEIFVAE</sequence>
<dbReference type="PANTHER" id="PTHR24350">
    <property type="entry name" value="SERINE/THREONINE-PROTEIN KINASE IAL-RELATED"/>
    <property type="match status" value="1"/>
</dbReference>
<dbReference type="PIRSF" id="PIRSF000654">
    <property type="entry name" value="Integrin-linked_kinase"/>
    <property type="match status" value="1"/>
</dbReference>
<evidence type="ECO:0000256" key="3">
    <source>
        <dbReference type="ARBA" id="ARBA00022679"/>
    </source>
</evidence>
<keyword evidence="5 14" id="KW-0418">Kinase</keyword>
<dbReference type="EMBL" id="JAWJWF010000045">
    <property type="protein sequence ID" value="KAK6628091.1"/>
    <property type="molecule type" value="Genomic_DNA"/>
</dbReference>
<comment type="catalytic activity">
    <reaction evidence="7 14">
        <text>L-threonyl-[protein] + ATP = O-phospho-L-threonyl-[protein] + ADP + H(+)</text>
        <dbReference type="Rhea" id="RHEA:46608"/>
        <dbReference type="Rhea" id="RHEA-COMP:11060"/>
        <dbReference type="Rhea" id="RHEA-COMP:11605"/>
        <dbReference type="ChEBI" id="CHEBI:15378"/>
        <dbReference type="ChEBI" id="CHEBI:30013"/>
        <dbReference type="ChEBI" id="CHEBI:30616"/>
        <dbReference type="ChEBI" id="CHEBI:61977"/>
        <dbReference type="ChEBI" id="CHEBI:456216"/>
        <dbReference type="EC" id="2.7.11.1"/>
    </reaction>
</comment>
<dbReference type="InterPro" id="IPR011009">
    <property type="entry name" value="Kinase-like_dom_sf"/>
</dbReference>
<comment type="caution">
    <text evidence="17">The sequence shown here is derived from an EMBL/GenBank/DDBJ whole genome shotgun (WGS) entry which is preliminary data.</text>
</comment>
<dbReference type="PROSITE" id="PS00108">
    <property type="entry name" value="PROTEIN_KINASE_ST"/>
    <property type="match status" value="1"/>
</dbReference>
<evidence type="ECO:0000256" key="12">
    <source>
        <dbReference type="PROSITE-ProRule" id="PRU10141"/>
    </source>
</evidence>
<reference evidence="17 19" key="1">
    <citation type="submission" date="2023-10" db="EMBL/GenBank/DDBJ databases">
        <title>Genomes of two closely related lineages of the louse Polyplax serrata with different host specificities.</title>
        <authorList>
            <person name="Martinu J."/>
            <person name="Tarabai H."/>
            <person name="Stefka J."/>
            <person name="Hypsa V."/>
        </authorList>
    </citation>
    <scope>NUCLEOTIDE SEQUENCE [LARGE SCALE GENOMIC DNA]</scope>
    <source>
        <strain evidence="16">98ZLc_SE</strain>
        <strain evidence="17">HR10_N</strain>
    </source>
</reference>
<feature type="cross-link" description="Glycyl lysine isopeptide (Lys-Gly) (interchain with G-Cter in SUMO2)" evidence="11">
    <location>
        <position position="164"/>
    </location>
</feature>
<evidence type="ECO:0000256" key="1">
    <source>
        <dbReference type="ARBA" id="ARBA00004214"/>
    </source>
</evidence>
<dbReference type="PROSITE" id="PS00107">
    <property type="entry name" value="PROTEIN_KINASE_ATP"/>
    <property type="match status" value="1"/>
</dbReference>
<dbReference type="SUPFAM" id="SSF56112">
    <property type="entry name" value="Protein kinase-like (PK-like)"/>
    <property type="match status" value="1"/>
</dbReference>
<keyword evidence="2 13" id="KW-0723">Serine/threonine-protein kinase</keyword>
<evidence type="ECO:0000256" key="11">
    <source>
        <dbReference type="PIRSR" id="PIRSR630616-3"/>
    </source>
</evidence>
<dbReference type="FunFam" id="1.10.510.10:FF:000235">
    <property type="entry name" value="Serine/threonine-protein kinase ark1"/>
    <property type="match status" value="1"/>
</dbReference>
<dbReference type="InterPro" id="IPR017441">
    <property type="entry name" value="Protein_kinase_ATP_BS"/>
</dbReference>
<evidence type="ECO:0000256" key="14">
    <source>
        <dbReference type="RuleBase" id="RU367134"/>
    </source>
</evidence>